<evidence type="ECO:0000256" key="1">
    <source>
        <dbReference type="ARBA" id="ARBA00001936"/>
    </source>
</evidence>
<keyword evidence="4" id="KW-0560">Oxidoreductase</keyword>
<evidence type="ECO:0000256" key="4">
    <source>
        <dbReference type="ARBA" id="ARBA00023002"/>
    </source>
</evidence>
<evidence type="ECO:0000256" key="6">
    <source>
        <dbReference type="PIRSR" id="PIRSR000106-2"/>
    </source>
</evidence>
<evidence type="ECO:0000313" key="10">
    <source>
        <dbReference type="EMBL" id="OGE88748.1"/>
    </source>
</evidence>
<dbReference type="CDD" id="cd05311">
    <property type="entry name" value="NAD_bind_2_malic_enz"/>
    <property type="match status" value="1"/>
</dbReference>
<dbReference type="GO" id="GO:0004470">
    <property type="term" value="F:malic enzyme activity"/>
    <property type="evidence" value="ECO:0007669"/>
    <property type="project" value="InterPro"/>
</dbReference>
<dbReference type="InterPro" id="IPR012302">
    <property type="entry name" value="Malic_NAD-bd"/>
</dbReference>
<accession>A0A1F5PFS4</accession>
<dbReference type="InterPro" id="IPR051674">
    <property type="entry name" value="Malate_Decarboxylase"/>
</dbReference>
<feature type="active site" description="Proton acceptor" evidence="5">
    <location>
        <position position="92"/>
    </location>
</feature>
<dbReference type="FunFam" id="3.40.50.10380:FF:000003">
    <property type="entry name" value="NADP-dependent malic enzyme"/>
    <property type="match status" value="1"/>
</dbReference>
<dbReference type="SUPFAM" id="SSF51735">
    <property type="entry name" value="NAD(P)-binding Rossmann-fold domains"/>
    <property type="match status" value="1"/>
</dbReference>
<dbReference type="PIRSF" id="PIRSF000106">
    <property type="entry name" value="ME"/>
    <property type="match status" value="1"/>
</dbReference>
<dbReference type="EMBL" id="MFEO01000030">
    <property type="protein sequence ID" value="OGE88748.1"/>
    <property type="molecule type" value="Genomic_DNA"/>
</dbReference>
<feature type="domain" description="Malic enzyme N-terminal" evidence="9">
    <location>
        <begin position="16"/>
        <end position="149"/>
    </location>
</feature>
<name>A0A1F5PFS4_9BACT</name>
<evidence type="ECO:0000259" key="8">
    <source>
        <dbReference type="SMART" id="SM00919"/>
    </source>
</evidence>
<dbReference type="InterPro" id="IPR001891">
    <property type="entry name" value="Malic_OxRdtase"/>
</dbReference>
<protein>
    <submittedName>
        <fullName evidence="10">Malate dehydrogenase</fullName>
    </submittedName>
</protein>
<dbReference type="Pfam" id="PF00390">
    <property type="entry name" value="malic"/>
    <property type="match status" value="1"/>
</dbReference>
<dbReference type="GO" id="GO:0051287">
    <property type="term" value="F:NAD binding"/>
    <property type="evidence" value="ECO:0007669"/>
    <property type="project" value="InterPro"/>
</dbReference>
<dbReference type="Proteomes" id="UP000178377">
    <property type="component" value="Unassembled WGS sequence"/>
</dbReference>
<dbReference type="InterPro" id="IPR012301">
    <property type="entry name" value="Malic_N_dom"/>
</dbReference>
<dbReference type="InterPro" id="IPR045213">
    <property type="entry name" value="Malic_NAD-bd_bact_type"/>
</dbReference>
<dbReference type="GO" id="GO:0016616">
    <property type="term" value="F:oxidoreductase activity, acting on the CH-OH group of donors, NAD or NADP as acceptor"/>
    <property type="evidence" value="ECO:0007669"/>
    <property type="project" value="InterPro"/>
</dbReference>
<evidence type="ECO:0000313" key="11">
    <source>
        <dbReference type="Proteomes" id="UP000178377"/>
    </source>
</evidence>
<proteinExistence type="inferred from homology"/>
<evidence type="ECO:0000256" key="7">
    <source>
        <dbReference type="PIRSR" id="PIRSR000106-3"/>
    </source>
</evidence>
<feature type="active site" description="Proton donor" evidence="5">
    <location>
        <position position="37"/>
    </location>
</feature>
<comment type="cofactor">
    <cofactor evidence="7">
        <name>Mg(2+)</name>
        <dbReference type="ChEBI" id="CHEBI:18420"/>
    </cofactor>
    <cofactor evidence="7">
        <name>Mn(2+)</name>
        <dbReference type="ChEBI" id="CHEBI:29035"/>
    </cofactor>
    <text evidence="7">Divalent metal cations. Prefers magnesium or manganese.</text>
</comment>
<dbReference type="GO" id="GO:0046872">
    <property type="term" value="F:metal ion binding"/>
    <property type="evidence" value="ECO:0007669"/>
    <property type="project" value="UniProtKB-KW"/>
</dbReference>
<gene>
    <name evidence="10" type="ORF">A2722_02505</name>
</gene>
<reference evidence="10 11" key="1">
    <citation type="journal article" date="2016" name="Nat. Commun.">
        <title>Thousands of microbial genomes shed light on interconnected biogeochemical processes in an aquifer system.</title>
        <authorList>
            <person name="Anantharaman K."/>
            <person name="Brown C.T."/>
            <person name="Hug L.A."/>
            <person name="Sharon I."/>
            <person name="Castelle C.J."/>
            <person name="Probst A.J."/>
            <person name="Thomas B.C."/>
            <person name="Singh A."/>
            <person name="Wilkins M.J."/>
            <person name="Karaoz U."/>
            <person name="Brodie E.L."/>
            <person name="Williams K.H."/>
            <person name="Hubbard S.S."/>
            <person name="Banfield J.F."/>
        </authorList>
    </citation>
    <scope>NUCLEOTIDE SEQUENCE [LARGE SCALE GENOMIC DNA]</scope>
</reference>
<dbReference type="InterPro" id="IPR037062">
    <property type="entry name" value="Malic_N_dom_sf"/>
</dbReference>
<feature type="binding site" evidence="7">
    <location>
        <position position="160"/>
    </location>
    <ligand>
        <name>a divalent metal cation</name>
        <dbReference type="ChEBI" id="CHEBI:60240"/>
    </ligand>
</feature>
<evidence type="ECO:0000259" key="9">
    <source>
        <dbReference type="SMART" id="SM01274"/>
    </source>
</evidence>
<keyword evidence="3 7" id="KW-0479">Metal-binding</keyword>
<dbReference type="InterPro" id="IPR036291">
    <property type="entry name" value="NAD(P)-bd_dom_sf"/>
</dbReference>
<organism evidence="10 11">
    <name type="scientific">Candidatus Doudnabacteria bacterium RIFCSPHIGHO2_01_FULL_50_11</name>
    <dbReference type="NCBI Taxonomy" id="1817828"/>
    <lineage>
        <taxon>Bacteria</taxon>
        <taxon>Candidatus Doudnaibacteriota</taxon>
    </lineage>
</organism>
<dbReference type="SUPFAM" id="SSF53223">
    <property type="entry name" value="Aminoacid dehydrogenase-like, N-terminal domain"/>
    <property type="match status" value="1"/>
</dbReference>
<evidence type="ECO:0000256" key="5">
    <source>
        <dbReference type="PIRSR" id="PIRSR000106-1"/>
    </source>
</evidence>
<dbReference type="SMART" id="SM01274">
    <property type="entry name" value="malic"/>
    <property type="match status" value="1"/>
</dbReference>
<comment type="cofactor">
    <cofactor evidence="1">
        <name>Mn(2+)</name>
        <dbReference type="ChEBI" id="CHEBI:29035"/>
    </cofactor>
</comment>
<feature type="binding site" evidence="6">
    <location>
        <position position="286"/>
    </location>
    <ligand>
        <name>(S)-malate</name>
        <dbReference type="ChEBI" id="CHEBI:15589"/>
    </ligand>
</feature>
<dbReference type="InterPro" id="IPR046346">
    <property type="entry name" value="Aminoacid_DH-like_N_sf"/>
</dbReference>
<dbReference type="Gene3D" id="3.40.50.720">
    <property type="entry name" value="NAD(P)-binding Rossmann-like Domain"/>
    <property type="match status" value="1"/>
</dbReference>
<comment type="similarity">
    <text evidence="2">Belongs to the malic enzymes family.</text>
</comment>
<sequence length="378" mass="40077">MEDIYKKSLELHKKFGGKLEIKSKVPLKDRNDLSLAYTPGVAQVSIEIGKDPARVYDYTIKKNSIAVVSDGSAILGLGNLGALAALPVMEGKAILFREFACIDAFPICLDTQDTEEIIKAVKMIAPVFGGINLEDISAPRCFEIERRLRAELAIPVMHDDQHGTATVVLAALINTLKLRGSDKENTKIVINGAGSAGIAIAKLLLTYGFTQLILCDSKGILNSEREGLAGEKLEVASSTNKTGLSGGLSEALAGADVFVGVSKPGLLNAAMIRSMNPKAVILAMANPIPEIMPEEALAGGAFIVATGRSDFPNQINNVLAFPGLFRGALDRRIKQFTEATFLAAAEALAAYVENPTPEQILPSPLDHGVAKVISAAVE</sequence>
<comment type="caution">
    <text evidence="10">The sequence shown here is derived from an EMBL/GenBank/DDBJ whole genome shotgun (WGS) entry which is preliminary data.</text>
</comment>
<dbReference type="STRING" id="1817828.A2722_02505"/>
<dbReference type="PROSITE" id="PS00331">
    <property type="entry name" value="MALIC_ENZYMES"/>
    <property type="match status" value="1"/>
</dbReference>
<feature type="binding site" evidence="6">
    <location>
        <position position="316"/>
    </location>
    <ligand>
        <name>(S)-malate</name>
        <dbReference type="ChEBI" id="CHEBI:15589"/>
    </ligand>
</feature>
<dbReference type="Pfam" id="PF03949">
    <property type="entry name" value="Malic_M"/>
    <property type="match status" value="1"/>
</dbReference>
<dbReference type="AlphaFoldDB" id="A0A1F5PFS4"/>
<dbReference type="InterPro" id="IPR015884">
    <property type="entry name" value="Malic_enzyme_CS"/>
</dbReference>
<dbReference type="SMART" id="SM00919">
    <property type="entry name" value="Malic_M"/>
    <property type="match status" value="1"/>
</dbReference>
<dbReference type="PANTHER" id="PTHR43237:SF4">
    <property type="entry name" value="NADP-DEPENDENT MALIC ENZYME"/>
    <property type="match status" value="1"/>
</dbReference>
<feature type="binding site" evidence="7">
    <location>
        <position position="135"/>
    </location>
    <ligand>
        <name>a divalent metal cation</name>
        <dbReference type="ChEBI" id="CHEBI:60240"/>
    </ligand>
</feature>
<evidence type="ECO:0000256" key="3">
    <source>
        <dbReference type="ARBA" id="ARBA00022723"/>
    </source>
</evidence>
<dbReference type="PANTHER" id="PTHR43237">
    <property type="entry name" value="NADP-DEPENDENT MALIC ENZYME"/>
    <property type="match status" value="1"/>
</dbReference>
<dbReference type="Gene3D" id="3.40.50.10380">
    <property type="entry name" value="Malic enzyme, N-terminal domain"/>
    <property type="match status" value="1"/>
</dbReference>
<feature type="domain" description="Malic enzyme NAD-binding" evidence="8">
    <location>
        <begin position="161"/>
        <end position="377"/>
    </location>
</feature>
<feature type="binding site" evidence="7">
    <location>
        <position position="134"/>
    </location>
    <ligand>
        <name>a divalent metal cation</name>
        <dbReference type="ChEBI" id="CHEBI:60240"/>
    </ligand>
</feature>
<evidence type="ECO:0000256" key="2">
    <source>
        <dbReference type="ARBA" id="ARBA00008785"/>
    </source>
</evidence>